<dbReference type="Pfam" id="PF07848">
    <property type="entry name" value="PaaX"/>
    <property type="match status" value="1"/>
</dbReference>
<dbReference type="Gene3D" id="3.30.70.2650">
    <property type="match status" value="1"/>
</dbReference>
<comment type="caution">
    <text evidence="4">The sequence shown here is derived from an EMBL/GenBank/DDBJ whole genome shotgun (WGS) entry which is preliminary data.</text>
</comment>
<evidence type="ECO:0000259" key="1">
    <source>
        <dbReference type="Pfam" id="PF07848"/>
    </source>
</evidence>
<accession>A0A6G4U0R3</accession>
<feature type="domain" description="Transcriptional repressor PaaX-like central Cas2-like" evidence="3">
    <location>
        <begin position="95"/>
        <end position="173"/>
    </location>
</feature>
<dbReference type="InterPro" id="IPR011965">
    <property type="entry name" value="PaaX_trns_reg"/>
</dbReference>
<feature type="domain" description="Transcriptional repressor PaaX-like N-terminal" evidence="1">
    <location>
        <begin position="7"/>
        <end position="74"/>
    </location>
</feature>
<organism evidence="4 5">
    <name type="scientific">Streptomyces coryli</name>
    <dbReference type="NCBI Taxonomy" id="1128680"/>
    <lineage>
        <taxon>Bacteria</taxon>
        <taxon>Bacillati</taxon>
        <taxon>Actinomycetota</taxon>
        <taxon>Actinomycetes</taxon>
        <taxon>Kitasatosporales</taxon>
        <taxon>Streptomycetaceae</taxon>
        <taxon>Streptomyces</taxon>
    </lineage>
</organism>
<dbReference type="Pfam" id="PF08223">
    <property type="entry name" value="PaaX_C"/>
    <property type="match status" value="1"/>
</dbReference>
<dbReference type="Proteomes" id="UP000481583">
    <property type="component" value="Unassembled WGS sequence"/>
</dbReference>
<dbReference type="PANTHER" id="PTHR30319:SF1">
    <property type="entry name" value="TRANSCRIPTIONAL REPRESSOR PAAX"/>
    <property type="match status" value="1"/>
</dbReference>
<reference evidence="4 5" key="1">
    <citation type="submission" date="2020-02" db="EMBL/GenBank/DDBJ databases">
        <title>Whole-genome analyses of novel actinobacteria.</title>
        <authorList>
            <person name="Sahin N."/>
        </authorList>
    </citation>
    <scope>NUCLEOTIDE SEQUENCE [LARGE SCALE GENOMIC DNA]</scope>
    <source>
        <strain evidence="4 5">A7024</strain>
    </source>
</reference>
<dbReference type="RefSeq" id="WP_165236950.1">
    <property type="nucleotide sequence ID" value="NZ_JAAKZV010000048.1"/>
</dbReference>
<dbReference type="InterPro" id="IPR012906">
    <property type="entry name" value="PaaX-like_N"/>
</dbReference>
<dbReference type="EMBL" id="JAAKZV010000048">
    <property type="protein sequence ID" value="NGN64968.1"/>
    <property type="molecule type" value="Genomic_DNA"/>
</dbReference>
<keyword evidence="5" id="KW-1185">Reference proteome</keyword>
<dbReference type="AlphaFoldDB" id="A0A6G4U0R3"/>
<name>A0A6G4U0R3_9ACTN</name>
<proteinExistence type="predicted"/>
<evidence type="ECO:0000313" key="4">
    <source>
        <dbReference type="EMBL" id="NGN64968.1"/>
    </source>
</evidence>
<protein>
    <submittedName>
        <fullName evidence="4">PaaX family transcriptional regulator</fullName>
    </submittedName>
</protein>
<dbReference type="InterPro" id="IPR013225">
    <property type="entry name" value="PaaX_C"/>
</dbReference>
<evidence type="ECO:0000259" key="2">
    <source>
        <dbReference type="Pfam" id="PF08223"/>
    </source>
</evidence>
<gene>
    <name evidence="4" type="ORF">G5C51_13810</name>
</gene>
<dbReference type="Gene3D" id="1.20.58.1460">
    <property type="match status" value="1"/>
</dbReference>
<dbReference type="Pfam" id="PF20803">
    <property type="entry name" value="PaaX_M"/>
    <property type="match status" value="1"/>
</dbReference>
<dbReference type="PANTHER" id="PTHR30319">
    <property type="entry name" value="PHENYLACETIC ACID REGULATOR-RELATED TRANSCRIPTIONAL REPRESSOR"/>
    <property type="match status" value="1"/>
</dbReference>
<evidence type="ECO:0000259" key="3">
    <source>
        <dbReference type="Pfam" id="PF20803"/>
    </source>
</evidence>
<dbReference type="GO" id="GO:0006351">
    <property type="term" value="P:DNA-templated transcription"/>
    <property type="evidence" value="ECO:0007669"/>
    <property type="project" value="InterPro"/>
</dbReference>
<dbReference type="Gene3D" id="1.10.10.10">
    <property type="entry name" value="Winged helix-like DNA-binding domain superfamily/Winged helix DNA-binding domain"/>
    <property type="match status" value="1"/>
</dbReference>
<dbReference type="PIRSF" id="PIRSF020623">
    <property type="entry name" value="PaaX"/>
    <property type="match status" value="1"/>
</dbReference>
<sequence>MAEQRTPGSLIVSFYGAYGRDVDGGRVPVAALIRLLAEVGVDAPAVRSAVSRLKRRGFLAAAGSGRGGAYALTADARQTLDDGDRRIYDRPAVKDDGEWTLAVFTVPESERNKRHLLRSRLGRLGFGQAAPGVWIAPAHVGEEARHTLARLELNAYVELFRGTHEGFTPTAAAVARWWDLEGIAALHRQFLEGQEPVLTRLADADPRQAFRDYLLAVDAWRQLPYADPGLPPSLLPDDWPGGVAAEVFGRLHRELRDRGREFVVEQLTA</sequence>
<dbReference type="InterPro" id="IPR036388">
    <property type="entry name" value="WH-like_DNA-bd_sf"/>
</dbReference>
<evidence type="ECO:0000313" key="5">
    <source>
        <dbReference type="Proteomes" id="UP000481583"/>
    </source>
</evidence>
<feature type="domain" description="Transcriptional repressor PaaX-like C-terminal" evidence="2">
    <location>
        <begin position="178"/>
        <end position="263"/>
    </location>
</feature>
<dbReference type="InterPro" id="IPR048846">
    <property type="entry name" value="PaaX-like_central"/>
</dbReference>